<accession>X1MJF1</accession>
<comment type="caution">
    <text evidence="1">The sequence shown here is derived from an EMBL/GenBank/DDBJ whole genome shotgun (WGS) entry which is preliminary data.</text>
</comment>
<protein>
    <submittedName>
        <fullName evidence="1">Uncharacterized protein</fullName>
    </submittedName>
</protein>
<evidence type="ECO:0000313" key="1">
    <source>
        <dbReference type="EMBL" id="GAI31782.1"/>
    </source>
</evidence>
<name>X1MJF1_9ZZZZ</name>
<organism evidence="1">
    <name type="scientific">marine sediment metagenome</name>
    <dbReference type="NCBI Taxonomy" id="412755"/>
    <lineage>
        <taxon>unclassified sequences</taxon>
        <taxon>metagenomes</taxon>
        <taxon>ecological metagenomes</taxon>
    </lineage>
</organism>
<sequence>QWDKYLEEWEIAKIEWMGILTLEALLSLLKFNRI</sequence>
<feature type="non-terminal residue" evidence="1">
    <location>
        <position position="1"/>
    </location>
</feature>
<reference evidence="1" key="1">
    <citation type="journal article" date="2014" name="Front. Microbiol.">
        <title>High frequency of phylogenetically diverse reductive dehalogenase-homologous genes in deep subseafloor sedimentary metagenomes.</title>
        <authorList>
            <person name="Kawai M."/>
            <person name="Futagami T."/>
            <person name="Toyoda A."/>
            <person name="Takaki Y."/>
            <person name="Nishi S."/>
            <person name="Hori S."/>
            <person name="Arai W."/>
            <person name="Tsubouchi T."/>
            <person name="Morono Y."/>
            <person name="Uchiyama I."/>
            <person name="Ito T."/>
            <person name="Fujiyama A."/>
            <person name="Inagaki F."/>
            <person name="Takami H."/>
        </authorList>
    </citation>
    <scope>NUCLEOTIDE SEQUENCE</scope>
    <source>
        <strain evidence="1">Expedition CK06-06</strain>
    </source>
</reference>
<proteinExistence type="predicted"/>
<dbReference type="AlphaFoldDB" id="X1MJF1"/>
<gene>
    <name evidence="1" type="ORF">S06H3_25203</name>
</gene>
<dbReference type="EMBL" id="BARV01014438">
    <property type="protein sequence ID" value="GAI31782.1"/>
    <property type="molecule type" value="Genomic_DNA"/>
</dbReference>